<sequence length="158" mass="18202">MVNSKLTVSSRLVHSLVGLSRPNKTLIVIIADYTLLVFSFWASLSIRSNTFYLPNMESNFLIFLAPFIAIPIFYFFGLYKSLIRYSNYQSLLTIMIAGSVYTLLWFLIVLSAGLVEKPYDFLIINWLITIFFVGGVRYMARWFLTAKATEYSRVVIYG</sequence>
<feature type="non-terminal residue" evidence="2">
    <location>
        <position position="158"/>
    </location>
</feature>
<dbReference type="PANTHER" id="PTHR43318:SF2">
    <property type="entry name" value="UDP-N-ACETYLGLUCOSAMINE 4,6-DEHYDRATASE (INVERTING)"/>
    <property type="match status" value="1"/>
</dbReference>
<evidence type="ECO:0000313" key="2">
    <source>
        <dbReference type="EMBL" id="SVC82555.1"/>
    </source>
</evidence>
<keyword evidence="1" id="KW-0472">Membrane</keyword>
<keyword evidence="1" id="KW-1133">Transmembrane helix</keyword>
<accession>A0A382QCF1</accession>
<gene>
    <name evidence="2" type="ORF">METZ01_LOCUS335409</name>
</gene>
<keyword evidence="1" id="KW-0812">Transmembrane</keyword>
<feature type="transmembrane region" description="Helical" evidence="1">
    <location>
        <begin position="26"/>
        <end position="46"/>
    </location>
</feature>
<reference evidence="2" key="1">
    <citation type="submission" date="2018-05" db="EMBL/GenBank/DDBJ databases">
        <authorList>
            <person name="Lanie J.A."/>
            <person name="Ng W.-L."/>
            <person name="Kazmierczak K.M."/>
            <person name="Andrzejewski T.M."/>
            <person name="Davidsen T.M."/>
            <person name="Wayne K.J."/>
            <person name="Tettelin H."/>
            <person name="Glass J.I."/>
            <person name="Rusch D."/>
            <person name="Podicherti R."/>
            <person name="Tsui H.-C.T."/>
            <person name="Winkler M.E."/>
        </authorList>
    </citation>
    <scope>NUCLEOTIDE SEQUENCE</scope>
</reference>
<evidence type="ECO:0000256" key="1">
    <source>
        <dbReference type="SAM" id="Phobius"/>
    </source>
</evidence>
<organism evidence="2">
    <name type="scientific">marine metagenome</name>
    <dbReference type="NCBI Taxonomy" id="408172"/>
    <lineage>
        <taxon>unclassified sequences</taxon>
        <taxon>metagenomes</taxon>
        <taxon>ecological metagenomes</taxon>
    </lineage>
</organism>
<feature type="transmembrane region" description="Helical" evidence="1">
    <location>
        <begin position="91"/>
        <end position="115"/>
    </location>
</feature>
<feature type="transmembrane region" description="Helical" evidence="1">
    <location>
        <begin position="58"/>
        <end position="79"/>
    </location>
</feature>
<dbReference type="AlphaFoldDB" id="A0A382QCF1"/>
<protein>
    <submittedName>
        <fullName evidence="2">Uncharacterized protein</fullName>
    </submittedName>
</protein>
<proteinExistence type="predicted"/>
<dbReference type="PANTHER" id="PTHR43318">
    <property type="entry name" value="UDP-N-ACETYLGLUCOSAMINE 4,6-DEHYDRATASE"/>
    <property type="match status" value="1"/>
</dbReference>
<dbReference type="InterPro" id="IPR051203">
    <property type="entry name" value="Polysaccharide_Synthase-Rel"/>
</dbReference>
<dbReference type="EMBL" id="UINC01113140">
    <property type="protein sequence ID" value="SVC82555.1"/>
    <property type="molecule type" value="Genomic_DNA"/>
</dbReference>
<name>A0A382QCF1_9ZZZZ</name>
<feature type="transmembrane region" description="Helical" evidence="1">
    <location>
        <begin position="121"/>
        <end position="140"/>
    </location>
</feature>